<keyword evidence="1" id="KW-0472">Membrane</keyword>
<name>A0ABY7QS00_9FIRM</name>
<gene>
    <name evidence="2" type="ORF">O6R05_06095</name>
</gene>
<dbReference type="Proteomes" id="UP001210339">
    <property type="component" value="Chromosome"/>
</dbReference>
<evidence type="ECO:0000313" key="2">
    <source>
        <dbReference type="EMBL" id="WBW49565.1"/>
    </source>
</evidence>
<sequence>MKILVNIVFLIIIIYNLMKRKHNLFKANIPKTSIIATLLLLVVGFVIWYINDKSILGVITLLSATVFFISFFSAIGINEKFFNSFMANSIVILSVPYSEISNITIKKKGNSLYLKIKAHGYEFLQQYNLELEKEIIKFISSRLKPSILRIEE</sequence>
<evidence type="ECO:0000313" key="3">
    <source>
        <dbReference type="Proteomes" id="UP001210339"/>
    </source>
</evidence>
<accession>A0ABY7QS00</accession>
<dbReference type="RefSeq" id="WP_271191097.1">
    <property type="nucleotide sequence ID" value="NZ_CP115667.1"/>
</dbReference>
<keyword evidence="1" id="KW-0812">Transmembrane</keyword>
<keyword evidence="3" id="KW-1185">Reference proteome</keyword>
<reference evidence="2 3" key="1">
    <citation type="submission" date="2023-01" db="EMBL/GenBank/DDBJ databases">
        <authorList>
            <person name="Lee S.H."/>
            <person name="Jung H.S."/>
            <person name="Yun J.U."/>
        </authorList>
    </citation>
    <scope>NUCLEOTIDE SEQUENCE [LARGE SCALE GENOMIC DNA]</scope>
    <source>
        <strain evidence="2 3">CBA3646</strain>
    </source>
</reference>
<protein>
    <recommendedName>
        <fullName evidence="4">DUF5673 domain-containing protein</fullName>
    </recommendedName>
</protein>
<dbReference type="EMBL" id="CP115667">
    <property type="protein sequence ID" value="WBW49565.1"/>
    <property type="molecule type" value="Genomic_DNA"/>
</dbReference>
<organism evidence="2 3">
    <name type="scientific">Peptoniphilus equinus</name>
    <dbReference type="NCBI Taxonomy" id="3016343"/>
    <lineage>
        <taxon>Bacteria</taxon>
        <taxon>Bacillati</taxon>
        <taxon>Bacillota</taxon>
        <taxon>Tissierellia</taxon>
        <taxon>Tissierellales</taxon>
        <taxon>Peptoniphilaceae</taxon>
        <taxon>Peptoniphilus</taxon>
    </lineage>
</organism>
<feature type="transmembrane region" description="Helical" evidence="1">
    <location>
        <begin position="28"/>
        <end position="50"/>
    </location>
</feature>
<feature type="transmembrane region" description="Helical" evidence="1">
    <location>
        <begin position="56"/>
        <end position="77"/>
    </location>
</feature>
<evidence type="ECO:0008006" key="4">
    <source>
        <dbReference type="Google" id="ProtNLM"/>
    </source>
</evidence>
<evidence type="ECO:0000256" key="1">
    <source>
        <dbReference type="SAM" id="Phobius"/>
    </source>
</evidence>
<proteinExistence type="predicted"/>
<keyword evidence="1" id="KW-1133">Transmembrane helix</keyword>